<dbReference type="Proteomes" id="UP000305792">
    <property type="component" value="Unassembled WGS sequence"/>
</dbReference>
<dbReference type="Pfam" id="PF13672">
    <property type="entry name" value="PP2C_2"/>
    <property type="match status" value="1"/>
</dbReference>
<dbReference type="AlphaFoldDB" id="A0A4S8P3Q5"/>
<reference evidence="2 3" key="1">
    <citation type="journal article" date="2018" name="Int. J. Syst. Evol. Microbiol.">
        <title>Glycomyces paridis sp. nov., isolated from the medicinal plant Paris polyphylla.</title>
        <authorList>
            <person name="Fang X.M."/>
            <person name="Bai J.L."/>
            <person name="Su J."/>
            <person name="Zhao L.L."/>
            <person name="Liu H.Y."/>
            <person name="Ma B.P."/>
            <person name="Zhang Y.Q."/>
            <person name="Yu L.Y."/>
        </authorList>
    </citation>
    <scope>NUCLEOTIDE SEQUENCE [LARGE SCALE GENOMIC DNA]</scope>
    <source>
        <strain evidence="2 3">CPCC 204357</strain>
    </source>
</reference>
<dbReference type="InterPro" id="IPR001932">
    <property type="entry name" value="PPM-type_phosphatase-like_dom"/>
</dbReference>
<dbReference type="InterPro" id="IPR036457">
    <property type="entry name" value="PPM-type-like_dom_sf"/>
</dbReference>
<organism evidence="2 3">
    <name type="scientific">Glycomyces paridis</name>
    <dbReference type="NCBI Taxonomy" id="2126555"/>
    <lineage>
        <taxon>Bacteria</taxon>
        <taxon>Bacillati</taxon>
        <taxon>Actinomycetota</taxon>
        <taxon>Actinomycetes</taxon>
        <taxon>Glycomycetales</taxon>
        <taxon>Glycomycetaceae</taxon>
        <taxon>Glycomyces</taxon>
    </lineage>
</organism>
<evidence type="ECO:0000313" key="3">
    <source>
        <dbReference type="Proteomes" id="UP000305792"/>
    </source>
</evidence>
<comment type="caution">
    <text evidence="2">The sequence shown here is derived from an EMBL/GenBank/DDBJ whole genome shotgun (WGS) entry which is preliminary data.</text>
</comment>
<evidence type="ECO:0000259" key="1">
    <source>
        <dbReference type="Pfam" id="PF13672"/>
    </source>
</evidence>
<protein>
    <recommendedName>
        <fullName evidence="1">PPM-type phosphatase domain-containing protein</fullName>
    </recommendedName>
</protein>
<proteinExistence type="predicted"/>
<keyword evidence="3" id="KW-1185">Reference proteome</keyword>
<gene>
    <name evidence="2" type="ORF">E9998_20495</name>
</gene>
<feature type="domain" description="PPM-type phosphatase" evidence="1">
    <location>
        <begin position="9"/>
        <end position="135"/>
    </location>
</feature>
<evidence type="ECO:0000313" key="2">
    <source>
        <dbReference type="EMBL" id="THV24633.1"/>
    </source>
</evidence>
<sequence length="260" mass="27155">MATLDGHPGRSNEDFVGVVPNGAVLVDGAGVPNAGHLCRHGVAWYAHRLGGALLAALPQEPERPLAAILTDAITTITDLHRDSCEVTNASSPFAAVAILRAGPDRVEHLVLGDACAVLAMRDGSLLVTEDRREAEVMGRFEGRLAAAPEGGEAYRAVLDEMRACRNAPGGYWVAKDDPVAAAHGFTGSAAAQEVASAALLSNGAARLVVPFAVADWAEVMTVLDTAGPAALIERVRAEETRREYATDDATAVHCTAFQGR</sequence>
<dbReference type="Gene3D" id="3.60.40.10">
    <property type="entry name" value="PPM-type phosphatase domain"/>
    <property type="match status" value="1"/>
</dbReference>
<dbReference type="EMBL" id="STGX01000017">
    <property type="protein sequence ID" value="THV24633.1"/>
    <property type="molecule type" value="Genomic_DNA"/>
</dbReference>
<accession>A0A4S8P3Q5</accession>
<name>A0A4S8P3Q5_9ACTN</name>
<dbReference type="OrthoDB" id="3190646at2"/>